<dbReference type="STRING" id="260084.SAMN02927928_3564"/>
<gene>
    <name evidence="3" type="ORF">SAMN02927928_3564</name>
</gene>
<keyword evidence="4" id="KW-1185">Reference proteome</keyword>
<feature type="signal peptide" evidence="1">
    <location>
        <begin position="1"/>
        <end position="20"/>
    </location>
</feature>
<evidence type="ECO:0000259" key="2">
    <source>
        <dbReference type="Pfam" id="PF14534"/>
    </source>
</evidence>
<organism evidence="3 4">
    <name type="scientific">Asticcacaulis taihuensis</name>
    <dbReference type="NCBI Taxonomy" id="260084"/>
    <lineage>
        <taxon>Bacteria</taxon>
        <taxon>Pseudomonadati</taxon>
        <taxon>Pseudomonadota</taxon>
        <taxon>Alphaproteobacteria</taxon>
        <taxon>Caulobacterales</taxon>
        <taxon>Caulobacteraceae</taxon>
        <taxon>Asticcacaulis</taxon>
    </lineage>
</organism>
<evidence type="ECO:0000256" key="1">
    <source>
        <dbReference type="SAM" id="SignalP"/>
    </source>
</evidence>
<proteinExistence type="predicted"/>
<dbReference type="Proteomes" id="UP000199150">
    <property type="component" value="Unassembled WGS sequence"/>
</dbReference>
<dbReference type="SUPFAM" id="SSF54427">
    <property type="entry name" value="NTF2-like"/>
    <property type="match status" value="1"/>
</dbReference>
<feature type="domain" description="DUF4440" evidence="2">
    <location>
        <begin position="53"/>
        <end position="138"/>
    </location>
</feature>
<sequence length="297" mass="31534">MKKVVIGILTSGLLAAPAFAKKAPPAPPPLPSEEVIAAERAFDAFTAEHGFNAGFHEFSAPDALTFGPAPERTHDTTAAALAATPNEPPSQLRWWPARLGISSSGDLAYDLGGWTYGDNPDGGWFFTVWQKQADGSWKWLIDTRAGSGSVDALPPKQPTYTDFIPHGTSDSPGTAAGEMMAADVTLNKALTVQAATTAYNGFLVPPSIASQESGAPAQTLESRLPILDARPQGLAWTPEGQGVSKAGDFGYTWGHSATDNHDATIQGYYIRVWRKDGPNAADWHIIADIYHPVKPAA</sequence>
<evidence type="ECO:0000313" key="4">
    <source>
        <dbReference type="Proteomes" id="UP000199150"/>
    </source>
</evidence>
<keyword evidence="1" id="KW-0732">Signal</keyword>
<dbReference type="Gene3D" id="3.10.450.50">
    <property type="match status" value="1"/>
</dbReference>
<name>A0A1G4TH52_9CAUL</name>
<protein>
    <recommendedName>
        <fullName evidence="2">DUF4440 domain-containing protein</fullName>
    </recommendedName>
</protein>
<dbReference type="AlphaFoldDB" id="A0A1G4TH52"/>
<reference evidence="4" key="1">
    <citation type="submission" date="2016-10" db="EMBL/GenBank/DDBJ databases">
        <authorList>
            <person name="Varghese N."/>
            <person name="Submissions S."/>
        </authorList>
    </citation>
    <scope>NUCLEOTIDE SEQUENCE [LARGE SCALE GENOMIC DNA]</scope>
    <source>
        <strain evidence="4">CGMCC 1.3431</strain>
    </source>
</reference>
<dbReference type="InterPro" id="IPR027843">
    <property type="entry name" value="DUF4440"/>
</dbReference>
<dbReference type="Pfam" id="PF14534">
    <property type="entry name" value="DUF4440"/>
    <property type="match status" value="1"/>
</dbReference>
<dbReference type="InterPro" id="IPR032710">
    <property type="entry name" value="NTF2-like_dom_sf"/>
</dbReference>
<feature type="chain" id="PRO_5011694697" description="DUF4440 domain-containing protein" evidence="1">
    <location>
        <begin position="21"/>
        <end position="297"/>
    </location>
</feature>
<evidence type="ECO:0000313" key="3">
    <source>
        <dbReference type="EMBL" id="SCW80612.1"/>
    </source>
</evidence>
<dbReference type="RefSeq" id="WP_170828373.1">
    <property type="nucleotide sequence ID" value="NZ_CBCRYE010000002.1"/>
</dbReference>
<accession>A0A1G4TH52</accession>
<dbReference type="EMBL" id="FMTS01000008">
    <property type="protein sequence ID" value="SCW80612.1"/>
    <property type="molecule type" value="Genomic_DNA"/>
</dbReference>